<keyword evidence="6 10" id="KW-0067">ATP-binding</keyword>
<comment type="caution">
    <text evidence="10">The sequence shown here is derived from an EMBL/GenBank/DDBJ whole genome shotgun (WGS) entry which is preliminary data.</text>
</comment>
<evidence type="ECO:0000256" key="7">
    <source>
        <dbReference type="ARBA" id="ARBA00022967"/>
    </source>
</evidence>
<gene>
    <name evidence="10" type="ORF">JOC54_004166</name>
</gene>
<protein>
    <submittedName>
        <fullName evidence="10">Energy-coupling factor transport system ATP-binding protein</fullName>
        <ecNumber evidence="10">3.6.3.-</ecNumber>
    </submittedName>
</protein>
<keyword evidence="11" id="KW-1185">Reference proteome</keyword>
<organism evidence="10 11">
    <name type="scientific">Shouchella xiaoxiensis</name>
    <dbReference type="NCBI Taxonomy" id="766895"/>
    <lineage>
        <taxon>Bacteria</taxon>
        <taxon>Bacillati</taxon>
        <taxon>Bacillota</taxon>
        <taxon>Bacilli</taxon>
        <taxon>Bacillales</taxon>
        <taxon>Bacillaceae</taxon>
        <taxon>Shouchella</taxon>
    </lineage>
</organism>
<evidence type="ECO:0000313" key="10">
    <source>
        <dbReference type="EMBL" id="MBM7840873.1"/>
    </source>
</evidence>
<evidence type="ECO:0000313" key="11">
    <source>
        <dbReference type="Proteomes" id="UP001179280"/>
    </source>
</evidence>
<dbReference type="EC" id="3.6.3.-" evidence="10"/>
<dbReference type="RefSeq" id="WP_204468751.1">
    <property type="nucleotide sequence ID" value="NZ_JAFBCV010000018.1"/>
</dbReference>
<dbReference type="PROSITE" id="PS00211">
    <property type="entry name" value="ABC_TRANSPORTER_1"/>
    <property type="match status" value="1"/>
</dbReference>
<evidence type="ECO:0000256" key="5">
    <source>
        <dbReference type="ARBA" id="ARBA00022741"/>
    </source>
</evidence>
<comment type="similarity">
    <text evidence="2">Belongs to the ABC transporter superfamily.</text>
</comment>
<dbReference type="InterPro" id="IPR017871">
    <property type="entry name" value="ABC_transporter-like_CS"/>
</dbReference>
<evidence type="ECO:0000256" key="2">
    <source>
        <dbReference type="ARBA" id="ARBA00005417"/>
    </source>
</evidence>
<dbReference type="InterPro" id="IPR003439">
    <property type="entry name" value="ABC_transporter-like_ATP-bd"/>
</dbReference>
<dbReference type="CDD" id="cd03225">
    <property type="entry name" value="ABC_cobalt_CbiO_domain1"/>
    <property type="match status" value="1"/>
</dbReference>
<dbReference type="GO" id="GO:0005524">
    <property type="term" value="F:ATP binding"/>
    <property type="evidence" value="ECO:0007669"/>
    <property type="project" value="UniProtKB-KW"/>
</dbReference>
<dbReference type="GO" id="GO:0016787">
    <property type="term" value="F:hydrolase activity"/>
    <property type="evidence" value="ECO:0007669"/>
    <property type="project" value="UniProtKB-KW"/>
</dbReference>
<sequence length="278" mass="31072">MDVSFKQVNFHYEAVGQDKIVGLNDVTFEIPANQTVAVIGETGSGKSTLVQHLNGLLVPTSGEVTVGGFKVSAKKKQRASVKRDIGYLFQYPEDQLFADTVKEEIGYSLQWLGLPSVEIDKRINHVMDETGLDKELQSRSPFHLSGGQQRRVAIASVLILRPKLLILDEPGAGLDPVSRIEMMDLFMKYKQTNQASIWMVSHSMEDVAGYADYCIHMHEGTVREVGKVESILTQSNLILPQAMQFAKDLRPDQQPPFLRSTQALVDWITTDFMSKSNE</sequence>
<proteinExistence type="inferred from homology"/>
<keyword evidence="7" id="KW-1278">Translocase</keyword>
<dbReference type="PANTHER" id="PTHR43553">
    <property type="entry name" value="HEAVY METAL TRANSPORTER"/>
    <property type="match status" value="1"/>
</dbReference>
<keyword evidence="4" id="KW-1003">Cell membrane</keyword>
<dbReference type="PANTHER" id="PTHR43553:SF27">
    <property type="entry name" value="ENERGY-COUPLING FACTOR TRANSPORTER ATP-BINDING PROTEIN ECFA2"/>
    <property type="match status" value="1"/>
</dbReference>
<keyword evidence="8" id="KW-0472">Membrane</keyword>
<feature type="domain" description="ABC transporter" evidence="9">
    <location>
        <begin position="3"/>
        <end position="244"/>
    </location>
</feature>
<keyword evidence="10" id="KW-0378">Hydrolase</keyword>
<evidence type="ECO:0000256" key="3">
    <source>
        <dbReference type="ARBA" id="ARBA00022448"/>
    </source>
</evidence>
<dbReference type="SMART" id="SM00382">
    <property type="entry name" value="AAA"/>
    <property type="match status" value="1"/>
</dbReference>
<accession>A0ABS2SZB9</accession>
<evidence type="ECO:0000256" key="6">
    <source>
        <dbReference type="ARBA" id="ARBA00022840"/>
    </source>
</evidence>
<dbReference type="InterPro" id="IPR050095">
    <property type="entry name" value="ECF_ABC_transporter_ATP-bd"/>
</dbReference>
<reference evidence="10" key="1">
    <citation type="submission" date="2021-01" db="EMBL/GenBank/DDBJ databases">
        <title>Genomic Encyclopedia of Type Strains, Phase IV (KMG-IV): sequencing the most valuable type-strain genomes for metagenomic binning, comparative biology and taxonomic classification.</title>
        <authorList>
            <person name="Goeker M."/>
        </authorList>
    </citation>
    <scope>NUCLEOTIDE SEQUENCE</scope>
    <source>
        <strain evidence="10">DSM 21943</strain>
    </source>
</reference>
<dbReference type="InterPro" id="IPR015856">
    <property type="entry name" value="ABC_transpr_CbiO/EcfA_su"/>
</dbReference>
<keyword evidence="3" id="KW-0813">Transport</keyword>
<evidence type="ECO:0000256" key="4">
    <source>
        <dbReference type="ARBA" id="ARBA00022475"/>
    </source>
</evidence>
<dbReference type="InterPro" id="IPR027417">
    <property type="entry name" value="P-loop_NTPase"/>
</dbReference>
<name>A0ABS2SZB9_9BACI</name>
<dbReference type="SUPFAM" id="SSF52540">
    <property type="entry name" value="P-loop containing nucleoside triphosphate hydrolases"/>
    <property type="match status" value="1"/>
</dbReference>
<dbReference type="PROSITE" id="PS50893">
    <property type="entry name" value="ABC_TRANSPORTER_2"/>
    <property type="match status" value="1"/>
</dbReference>
<dbReference type="EMBL" id="JAFBCV010000018">
    <property type="protein sequence ID" value="MBM7840873.1"/>
    <property type="molecule type" value="Genomic_DNA"/>
</dbReference>
<evidence type="ECO:0000256" key="1">
    <source>
        <dbReference type="ARBA" id="ARBA00004202"/>
    </source>
</evidence>
<dbReference type="Proteomes" id="UP001179280">
    <property type="component" value="Unassembled WGS sequence"/>
</dbReference>
<comment type="subcellular location">
    <subcellularLocation>
        <location evidence="1">Cell membrane</location>
        <topology evidence="1">Peripheral membrane protein</topology>
    </subcellularLocation>
</comment>
<dbReference type="Gene3D" id="3.40.50.300">
    <property type="entry name" value="P-loop containing nucleotide triphosphate hydrolases"/>
    <property type="match status" value="1"/>
</dbReference>
<keyword evidence="5" id="KW-0547">Nucleotide-binding</keyword>
<dbReference type="InterPro" id="IPR003593">
    <property type="entry name" value="AAA+_ATPase"/>
</dbReference>
<dbReference type="Pfam" id="PF00005">
    <property type="entry name" value="ABC_tran"/>
    <property type="match status" value="1"/>
</dbReference>
<evidence type="ECO:0000256" key="8">
    <source>
        <dbReference type="ARBA" id="ARBA00023136"/>
    </source>
</evidence>
<evidence type="ECO:0000259" key="9">
    <source>
        <dbReference type="PROSITE" id="PS50893"/>
    </source>
</evidence>